<dbReference type="PANTHER" id="PTHR36507">
    <property type="entry name" value="BLL1555 PROTEIN"/>
    <property type="match status" value="1"/>
</dbReference>
<dbReference type="CDD" id="cd13921">
    <property type="entry name" value="Amicyanin"/>
    <property type="match status" value="1"/>
</dbReference>
<dbReference type="Proteomes" id="UP001193035">
    <property type="component" value="Unassembled WGS sequence"/>
</dbReference>
<keyword evidence="3" id="KW-1185">Reference proteome</keyword>
<evidence type="ECO:0000313" key="2">
    <source>
        <dbReference type="EMBL" id="TMV09085.1"/>
    </source>
</evidence>
<dbReference type="InterPro" id="IPR008972">
    <property type="entry name" value="Cupredoxin"/>
</dbReference>
<dbReference type="InterPro" id="IPR006311">
    <property type="entry name" value="TAT_signal"/>
</dbReference>
<comment type="caution">
    <text evidence="2">The sequence shown here is derived from an EMBL/GenBank/DDBJ whole genome shotgun (WGS) entry which is preliminary data.</text>
</comment>
<evidence type="ECO:0000259" key="1">
    <source>
        <dbReference type="Pfam" id="PF13473"/>
    </source>
</evidence>
<dbReference type="RefSeq" id="WP_138841115.1">
    <property type="nucleotide sequence ID" value="NZ_VCPD01000002.1"/>
</dbReference>
<dbReference type="SUPFAM" id="SSF49503">
    <property type="entry name" value="Cupredoxins"/>
    <property type="match status" value="1"/>
</dbReference>
<gene>
    <name evidence="2" type="ORF">FGK63_08200</name>
</gene>
<dbReference type="InterPro" id="IPR052721">
    <property type="entry name" value="ET_Amicyanin"/>
</dbReference>
<proteinExistence type="predicted"/>
<protein>
    <submittedName>
        <fullName evidence="2">Copper-binding protein</fullName>
    </submittedName>
</protein>
<organism evidence="2 3">
    <name type="scientific">Ruegeria sediminis</name>
    <dbReference type="NCBI Taxonomy" id="2583820"/>
    <lineage>
        <taxon>Bacteria</taxon>
        <taxon>Pseudomonadati</taxon>
        <taxon>Pseudomonadota</taxon>
        <taxon>Alphaproteobacteria</taxon>
        <taxon>Rhodobacterales</taxon>
        <taxon>Roseobacteraceae</taxon>
        <taxon>Ruegeria</taxon>
    </lineage>
</organism>
<dbReference type="Gene3D" id="2.60.40.420">
    <property type="entry name" value="Cupredoxins - blue copper proteins"/>
    <property type="match status" value="1"/>
</dbReference>
<sequence length="122" mass="13364">MRRLGRLSRRAFGQSLGASLALAMLPRPVPASDAPRVVEVRISDFAFNPERVEIATGDTIVWINEDLAPHTATATDGDWDTGAIRKGKEARVTFESQGAFEYFCAFHPHMTGTVTVRPRHGG</sequence>
<dbReference type="Pfam" id="PF13473">
    <property type="entry name" value="Cupredoxin_1"/>
    <property type="match status" value="1"/>
</dbReference>
<dbReference type="EMBL" id="VCPD01000002">
    <property type="protein sequence ID" value="TMV09085.1"/>
    <property type="molecule type" value="Genomic_DNA"/>
</dbReference>
<dbReference type="PROSITE" id="PS51318">
    <property type="entry name" value="TAT"/>
    <property type="match status" value="1"/>
</dbReference>
<dbReference type="InterPro" id="IPR028096">
    <property type="entry name" value="EfeO_Cupredoxin"/>
</dbReference>
<accession>A0ABY2X1G6</accession>
<evidence type="ECO:0000313" key="3">
    <source>
        <dbReference type="Proteomes" id="UP001193035"/>
    </source>
</evidence>
<feature type="domain" description="EfeO-type cupredoxin-like" evidence="1">
    <location>
        <begin position="20"/>
        <end position="116"/>
    </location>
</feature>
<dbReference type="PANTHER" id="PTHR36507:SF1">
    <property type="entry name" value="BLL1555 PROTEIN"/>
    <property type="match status" value="1"/>
</dbReference>
<dbReference type="InterPro" id="IPR035668">
    <property type="entry name" value="Amicyanin"/>
</dbReference>
<name>A0ABY2X1G6_9RHOB</name>
<reference evidence="2 3" key="1">
    <citation type="submission" date="2019-05" db="EMBL/GenBank/DDBJ databases">
        <title>Ruegeria sp. nov., isolated from tidal flat.</title>
        <authorList>
            <person name="Kim W."/>
        </authorList>
    </citation>
    <scope>NUCLEOTIDE SEQUENCE [LARGE SCALE GENOMIC DNA]</scope>
    <source>
        <strain evidence="2 3">CAU 1488</strain>
    </source>
</reference>